<evidence type="ECO:0000313" key="3">
    <source>
        <dbReference type="EMBL" id="ONG37126.1"/>
    </source>
</evidence>
<keyword evidence="4" id="KW-1185">Reference proteome</keyword>
<reference evidence="3 4" key="1">
    <citation type="submission" date="2016-10" db="EMBL/GenBank/DDBJ databases">
        <title>Draft Genome sequence of Alkanindiges sp. strain H1.</title>
        <authorList>
            <person name="Subhash Y."/>
            <person name="Lee S."/>
        </authorList>
    </citation>
    <scope>NUCLEOTIDE SEQUENCE [LARGE SCALE GENOMIC DNA]</scope>
    <source>
        <strain evidence="3 4">H1</strain>
    </source>
</reference>
<feature type="coiled-coil region" evidence="1">
    <location>
        <begin position="22"/>
        <end position="60"/>
    </location>
</feature>
<dbReference type="Proteomes" id="UP000192132">
    <property type="component" value="Unassembled WGS sequence"/>
</dbReference>
<gene>
    <name evidence="3" type="ORF">BKE30_15220</name>
</gene>
<proteinExistence type="predicted"/>
<dbReference type="STRING" id="1907941.BKE30_15220"/>
<evidence type="ECO:0000313" key="4">
    <source>
        <dbReference type="Proteomes" id="UP000192132"/>
    </source>
</evidence>
<feature type="region of interest" description="Disordered" evidence="2">
    <location>
        <begin position="1"/>
        <end position="21"/>
    </location>
</feature>
<dbReference type="EMBL" id="MLCN01000070">
    <property type="protein sequence ID" value="ONG37126.1"/>
    <property type="molecule type" value="Genomic_DNA"/>
</dbReference>
<dbReference type="RefSeq" id="WP_076879431.1">
    <property type="nucleotide sequence ID" value="NZ_MLCN01000070.1"/>
</dbReference>
<sequence>MKQTTQKNQKAVTQTNPEQEQLRRLQHELAKQQKRHARVIERHEAIKKRLEEDYDASSSLVTDVEWEIVCLHLQQWQLTKQPDWSILLNTQSSGYYYEPLVQLIRLLHPNFFLGGGNPYTNQYTIWFSVYDTVETDNSMPDIDSLAEAIQVLLPYLNSSEQLDSIRKLPIAGTVGFAITHPQSADYHIELAIHPSTGQAIVCKFIYQHMVESYEFPDIRAGLIHIKANYASVEFIDENVVSDDGNVLGYQPVAIGQ</sequence>
<keyword evidence="1" id="KW-0175">Coiled coil</keyword>
<comment type="caution">
    <text evidence="3">The sequence shown here is derived from an EMBL/GenBank/DDBJ whole genome shotgun (WGS) entry which is preliminary data.</text>
</comment>
<evidence type="ECO:0000256" key="1">
    <source>
        <dbReference type="SAM" id="Coils"/>
    </source>
</evidence>
<evidence type="ECO:0000256" key="2">
    <source>
        <dbReference type="SAM" id="MobiDB-lite"/>
    </source>
</evidence>
<dbReference type="AlphaFoldDB" id="A0A1S8CPY1"/>
<name>A0A1S8CPY1_9GAMM</name>
<accession>A0A1S8CPY1</accession>
<feature type="compositionally biased region" description="Polar residues" evidence="2">
    <location>
        <begin position="1"/>
        <end position="19"/>
    </location>
</feature>
<protein>
    <submittedName>
        <fullName evidence="3">Uncharacterized protein</fullName>
    </submittedName>
</protein>
<organism evidence="3 4">
    <name type="scientific">Alkanindiges hydrocarboniclasticus</name>
    <dbReference type="NCBI Taxonomy" id="1907941"/>
    <lineage>
        <taxon>Bacteria</taxon>
        <taxon>Pseudomonadati</taxon>
        <taxon>Pseudomonadota</taxon>
        <taxon>Gammaproteobacteria</taxon>
        <taxon>Moraxellales</taxon>
        <taxon>Moraxellaceae</taxon>
        <taxon>Alkanindiges</taxon>
    </lineage>
</organism>